<feature type="signal peptide" evidence="1">
    <location>
        <begin position="1"/>
        <end position="19"/>
    </location>
</feature>
<evidence type="ECO:0000256" key="1">
    <source>
        <dbReference type="SAM" id="SignalP"/>
    </source>
</evidence>
<evidence type="ECO:0000313" key="3">
    <source>
        <dbReference type="Proteomes" id="UP000799777"/>
    </source>
</evidence>
<dbReference type="EMBL" id="ML978169">
    <property type="protein sequence ID" value="KAF2033055.1"/>
    <property type="molecule type" value="Genomic_DNA"/>
</dbReference>
<evidence type="ECO:0000313" key="2">
    <source>
        <dbReference type="EMBL" id="KAF2033055.1"/>
    </source>
</evidence>
<gene>
    <name evidence="2" type="ORF">EK21DRAFT_59787</name>
</gene>
<keyword evidence="1" id="KW-0732">Signal</keyword>
<dbReference type="AlphaFoldDB" id="A0A9P4HE00"/>
<feature type="chain" id="PRO_5040234567" evidence="1">
    <location>
        <begin position="20"/>
        <end position="115"/>
    </location>
</feature>
<protein>
    <submittedName>
        <fullName evidence="2">Uncharacterized protein</fullName>
    </submittedName>
</protein>
<reference evidence="2" key="1">
    <citation type="journal article" date="2020" name="Stud. Mycol.">
        <title>101 Dothideomycetes genomes: a test case for predicting lifestyles and emergence of pathogens.</title>
        <authorList>
            <person name="Haridas S."/>
            <person name="Albert R."/>
            <person name="Binder M."/>
            <person name="Bloem J."/>
            <person name="Labutti K."/>
            <person name="Salamov A."/>
            <person name="Andreopoulos B."/>
            <person name="Baker S."/>
            <person name="Barry K."/>
            <person name="Bills G."/>
            <person name="Bluhm B."/>
            <person name="Cannon C."/>
            <person name="Castanera R."/>
            <person name="Culley D."/>
            <person name="Daum C."/>
            <person name="Ezra D."/>
            <person name="Gonzalez J."/>
            <person name="Henrissat B."/>
            <person name="Kuo A."/>
            <person name="Liang C."/>
            <person name="Lipzen A."/>
            <person name="Lutzoni F."/>
            <person name="Magnuson J."/>
            <person name="Mondo S."/>
            <person name="Nolan M."/>
            <person name="Ohm R."/>
            <person name="Pangilinan J."/>
            <person name="Park H.-J."/>
            <person name="Ramirez L."/>
            <person name="Alfaro M."/>
            <person name="Sun H."/>
            <person name="Tritt A."/>
            <person name="Yoshinaga Y."/>
            <person name="Zwiers L.-H."/>
            <person name="Turgeon B."/>
            <person name="Goodwin S."/>
            <person name="Spatafora J."/>
            <person name="Crous P."/>
            <person name="Grigoriev I."/>
        </authorList>
    </citation>
    <scope>NUCLEOTIDE SEQUENCE</scope>
    <source>
        <strain evidence="2">CBS 110217</strain>
    </source>
</reference>
<proteinExistence type="predicted"/>
<keyword evidence="3" id="KW-1185">Reference proteome</keyword>
<dbReference type="OrthoDB" id="3752100at2759"/>
<sequence>MKLTLYLTLTALLASSTTASVVFSLSSLPNGQGERKSWVVDRWVCKDLAPEGFDDQASWAFVDAGLANGCELYDEAGCQGKSVWIEKNNSNVLGPGAVNLTDVDFDKIASAFQCF</sequence>
<comment type="caution">
    <text evidence="2">The sequence shown here is derived from an EMBL/GenBank/DDBJ whole genome shotgun (WGS) entry which is preliminary data.</text>
</comment>
<name>A0A9P4HE00_9PLEO</name>
<organism evidence="2 3">
    <name type="scientific">Setomelanomma holmii</name>
    <dbReference type="NCBI Taxonomy" id="210430"/>
    <lineage>
        <taxon>Eukaryota</taxon>
        <taxon>Fungi</taxon>
        <taxon>Dikarya</taxon>
        <taxon>Ascomycota</taxon>
        <taxon>Pezizomycotina</taxon>
        <taxon>Dothideomycetes</taxon>
        <taxon>Pleosporomycetidae</taxon>
        <taxon>Pleosporales</taxon>
        <taxon>Pleosporineae</taxon>
        <taxon>Phaeosphaeriaceae</taxon>
        <taxon>Setomelanomma</taxon>
    </lineage>
</organism>
<dbReference type="Proteomes" id="UP000799777">
    <property type="component" value="Unassembled WGS sequence"/>
</dbReference>
<accession>A0A9P4HE00</accession>